<dbReference type="RefSeq" id="WP_119788103.1">
    <property type="nucleotide sequence ID" value="NZ_QYUQ01000003.1"/>
</dbReference>
<keyword evidence="6" id="KW-1185">Reference proteome</keyword>
<organism evidence="5 6">
    <name type="scientific">Noviherbaspirillum sedimenti</name>
    <dbReference type="NCBI Taxonomy" id="2320865"/>
    <lineage>
        <taxon>Bacteria</taxon>
        <taxon>Pseudomonadati</taxon>
        <taxon>Pseudomonadota</taxon>
        <taxon>Betaproteobacteria</taxon>
        <taxon>Burkholderiales</taxon>
        <taxon>Oxalobacteraceae</taxon>
        <taxon>Noviherbaspirillum</taxon>
    </lineage>
</organism>
<accession>A0A3A3G4N8</accession>
<keyword evidence="2" id="KW-1134">Transmembrane beta strand</keyword>
<keyword evidence="2" id="KW-0472">Membrane</keyword>
<sequence>MPHSTLPQLHRRHAASRTPPLLAAAFCVPVLAQAGELAARPEATLTPIQVVAKTPVPGLGIERDLLPYPVQTASADALRQAQAGNLIDFLATNLTGVNVNEVQGSPFQNDITFRGFRASPILGSAQGLSAYLDGVRVNEPFGDVVNWDMLPEAAIADLTLVPGSNPLYGFNTLGGALAFTTKSGRSHPGMDAEISYGSNARKRIDAGYGARFDNGLHAFVATTLFRKWLARAFRRTHGQPVCQGRPRFGPDPMACLGPAWRQQADRQRPFAELPLGRWHAGERLVRKRPARGLHPPGSNQQSTAAGSLQSASLDQ</sequence>
<name>A0A3A3G4N8_9BURK</name>
<dbReference type="GO" id="GO:0015344">
    <property type="term" value="F:siderophore uptake transmembrane transporter activity"/>
    <property type="evidence" value="ECO:0007669"/>
    <property type="project" value="TreeGrafter"/>
</dbReference>
<dbReference type="GO" id="GO:0009279">
    <property type="term" value="C:cell outer membrane"/>
    <property type="evidence" value="ECO:0007669"/>
    <property type="project" value="UniProtKB-SubCell"/>
</dbReference>
<feature type="domain" description="TonB-dependent receptor plug" evidence="4">
    <location>
        <begin position="66"/>
        <end position="176"/>
    </location>
</feature>
<keyword evidence="2" id="KW-0998">Cell outer membrane</keyword>
<dbReference type="EMBL" id="QYUQ01000003">
    <property type="protein sequence ID" value="RJF96451.1"/>
    <property type="molecule type" value="Genomic_DNA"/>
</dbReference>
<comment type="similarity">
    <text evidence="2">Belongs to the TonB-dependent receptor family.</text>
</comment>
<feature type="region of interest" description="Disordered" evidence="3">
    <location>
        <begin position="281"/>
        <end position="315"/>
    </location>
</feature>
<dbReference type="Gene3D" id="2.170.130.10">
    <property type="entry name" value="TonB-dependent receptor, plug domain"/>
    <property type="match status" value="1"/>
</dbReference>
<comment type="caution">
    <text evidence="5">The sequence shown here is derived from an EMBL/GenBank/DDBJ whole genome shotgun (WGS) entry which is preliminary data.</text>
</comment>
<reference evidence="6" key="1">
    <citation type="submission" date="2018-09" db="EMBL/GenBank/DDBJ databases">
        <authorList>
            <person name="Zhu H."/>
        </authorList>
    </citation>
    <scope>NUCLEOTIDE SEQUENCE [LARGE SCALE GENOMIC DNA]</scope>
    <source>
        <strain evidence="6">K1S02-23</strain>
    </source>
</reference>
<dbReference type="GO" id="GO:0044718">
    <property type="term" value="P:siderophore transmembrane transport"/>
    <property type="evidence" value="ECO:0007669"/>
    <property type="project" value="TreeGrafter"/>
</dbReference>
<evidence type="ECO:0000256" key="2">
    <source>
        <dbReference type="PROSITE-ProRule" id="PRU01360"/>
    </source>
</evidence>
<gene>
    <name evidence="5" type="ORF">D3878_23210</name>
</gene>
<dbReference type="PANTHER" id="PTHR30069">
    <property type="entry name" value="TONB-DEPENDENT OUTER MEMBRANE RECEPTOR"/>
    <property type="match status" value="1"/>
</dbReference>
<dbReference type="PROSITE" id="PS52016">
    <property type="entry name" value="TONB_DEPENDENT_REC_3"/>
    <property type="match status" value="1"/>
</dbReference>
<dbReference type="Proteomes" id="UP000266327">
    <property type="component" value="Unassembled WGS sequence"/>
</dbReference>
<dbReference type="SUPFAM" id="SSF56935">
    <property type="entry name" value="Porins"/>
    <property type="match status" value="1"/>
</dbReference>
<keyword evidence="1" id="KW-0675">Receptor</keyword>
<evidence type="ECO:0000256" key="3">
    <source>
        <dbReference type="SAM" id="MobiDB-lite"/>
    </source>
</evidence>
<evidence type="ECO:0000313" key="6">
    <source>
        <dbReference type="Proteomes" id="UP000266327"/>
    </source>
</evidence>
<dbReference type="PANTHER" id="PTHR30069:SF39">
    <property type="entry name" value="BLL6183 PROTEIN"/>
    <property type="match status" value="1"/>
</dbReference>
<keyword evidence="2" id="KW-0812">Transmembrane</keyword>
<dbReference type="OrthoDB" id="98353at2"/>
<evidence type="ECO:0000259" key="4">
    <source>
        <dbReference type="Pfam" id="PF07715"/>
    </source>
</evidence>
<comment type="subcellular location">
    <subcellularLocation>
        <location evidence="2">Cell outer membrane</location>
        <topology evidence="2">Multi-pass membrane protein</topology>
    </subcellularLocation>
</comment>
<dbReference type="AlphaFoldDB" id="A0A3A3G4N8"/>
<dbReference type="Pfam" id="PF07715">
    <property type="entry name" value="Plug"/>
    <property type="match status" value="1"/>
</dbReference>
<feature type="compositionally biased region" description="Polar residues" evidence="3">
    <location>
        <begin position="297"/>
        <end position="315"/>
    </location>
</feature>
<keyword evidence="2" id="KW-0813">Transport</keyword>
<evidence type="ECO:0000313" key="5">
    <source>
        <dbReference type="EMBL" id="RJF96451.1"/>
    </source>
</evidence>
<dbReference type="InterPro" id="IPR039426">
    <property type="entry name" value="TonB-dep_rcpt-like"/>
</dbReference>
<evidence type="ECO:0000256" key="1">
    <source>
        <dbReference type="ARBA" id="ARBA00023170"/>
    </source>
</evidence>
<dbReference type="InterPro" id="IPR012910">
    <property type="entry name" value="Plug_dom"/>
</dbReference>
<protein>
    <submittedName>
        <fullName evidence="5">Plug domain-containing protein</fullName>
    </submittedName>
</protein>
<dbReference type="InterPro" id="IPR037066">
    <property type="entry name" value="Plug_dom_sf"/>
</dbReference>
<proteinExistence type="inferred from homology"/>